<dbReference type="EC" id="3.4.11.-" evidence="11"/>
<dbReference type="InterPro" id="IPR042097">
    <property type="entry name" value="Aminopeptidase_N-like_N_sf"/>
</dbReference>
<gene>
    <name evidence="14" type="ORF">EZS28_033039</name>
</gene>
<feature type="binding site" evidence="9">
    <location>
        <position position="324"/>
    </location>
    <ligand>
        <name>Zn(2+)</name>
        <dbReference type="ChEBI" id="CHEBI:29105"/>
        <note>catalytic</note>
    </ligand>
</feature>
<feature type="site" description="Transition state stabilizer" evidence="10">
    <location>
        <position position="408"/>
    </location>
</feature>
<dbReference type="GO" id="GO:0043171">
    <property type="term" value="P:peptide catabolic process"/>
    <property type="evidence" value="ECO:0007669"/>
    <property type="project" value="TreeGrafter"/>
</dbReference>
<comment type="cofactor">
    <cofactor evidence="9 11">
        <name>Zn(2+)</name>
        <dbReference type="ChEBI" id="CHEBI:29105"/>
    </cofactor>
    <text evidence="9 11">Binds 1 zinc ion per subunit.</text>
</comment>
<dbReference type="Proteomes" id="UP000324800">
    <property type="component" value="Unassembled WGS sequence"/>
</dbReference>
<keyword evidence="5 11" id="KW-0378">Hydrolase</keyword>
<dbReference type="PRINTS" id="PR00756">
    <property type="entry name" value="ALADIPTASE"/>
</dbReference>
<evidence type="ECO:0000256" key="7">
    <source>
        <dbReference type="ARBA" id="ARBA00023049"/>
    </source>
</evidence>
<dbReference type="AlphaFoldDB" id="A0A5J4UMH9"/>
<dbReference type="PANTHER" id="PTHR11533">
    <property type="entry name" value="PROTEASE M1 ZINC METALLOPROTEASE"/>
    <property type="match status" value="1"/>
</dbReference>
<dbReference type="GO" id="GO:0005737">
    <property type="term" value="C:cytoplasm"/>
    <property type="evidence" value="ECO:0007669"/>
    <property type="project" value="TreeGrafter"/>
</dbReference>
<feature type="domain" description="Peptidase M1 membrane alanine aminopeptidase" evidence="12">
    <location>
        <begin position="249"/>
        <end position="468"/>
    </location>
</feature>
<evidence type="ECO:0000256" key="1">
    <source>
        <dbReference type="ARBA" id="ARBA00010136"/>
    </source>
</evidence>
<dbReference type="OrthoDB" id="10031169at2759"/>
<dbReference type="GO" id="GO:0042277">
    <property type="term" value="F:peptide binding"/>
    <property type="evidence" value="ECO:0007669"/>
    <property type="project" value="TreeGrafter"/>
</dbReference>
<dbReference type="SUPFAM" id="SSF63737">
    <property type="entry name" value="Leukotriene A4 hydrolase N-terminal domain"/>
    <property type="match status" value="1"/>
</dbReference>
<dbReference type="InterPro" id="IPR034016">
    <property type="entry name" value="M1_APN-typ"/>
</dbReference>
<dbReference type="GO" id="GO:0006508">
    <property type="term" value="P:proteolysis"/>
    <property type="evidence" value="ECO:0007669"/>
    <property type="project" value="UniProtKB-KW"/>
</dbReference>
<dbReference type="Gene3D" id="2.60.40.1730">
    <property type="entry name" value="tricorn interacting facor f3 domain"/>
    <property type="match status" value="1"/>
</dbReference>
<evidence type="ECO:0000259" key="12">
    <source>
        <dbReference type="Pfam" id="PF01433"/>
    </source>
</evidence>
<dbReference type="GO" id="GO:0008270">
    <property type="term" value="F:zinc ion binding"/>
    <property type="evidence" value="ECO:0007669"/>
    <property type="project" value="UniProtKB-UniRule"/>
</dbReference>
<evidence type="ECO:0000256" key="4">
    <source>
        <dbReference type="ARBA" id="ARBA00022723"/>
    </source>
</evidence>
<reference evidence="14 15" key="1">
    <citation type="submission" date="2019-03" db="EMBL/GenBank/DDBJ databases">
        <title>Single cell metagenomics reveals metabolic interactions within the superorganism composed of flagellate Streblomastix strix and complex community of Bacteroidetes bacteria on its surface.</title>
        <authorList>
            <person name="Treitli S.C."/>
            <person name="Kolisko M."/>
            <person name="Husnik F."/>
            <person name="Keeling P."/>
            <person name="Hampl V."/>
        </authorList>
    </citation>
    <scope>NUCLEOTIDE SEQUENCE [LARGE SCALE GENOMIC DNA]</scope>
    <source>
        <strain evidence="14">ST1C</strain>
    </source>
</reference>
<dbReference type="GO" id="GO:0016020">
    <property type="term" value="C:membrane"/>
    <property type="evidence" value="ECO:0007669"/>
    <property type="project" value="TreeGrafter"/>
</dbReference>
<evidence type="ECO:0000256" key="3">
    <source>
        <dbReference type="ARBA" id="ARBA00022670"/>
    </source>
</evidence>
<dbReference type="Gene3D" id="2.60.40.1910">
    <property type="match status" value="1"/>
</dbReference>
<dbReference type="GO" id="GO:0005615">
    <property type="term" value="C:extracellular space"/>
    <property type="evidence" value="ECO:0007669"/>
    <property type="project" value="TreeGrafter"/>
</dbReference>
<feature type="binding site" evidence="9">
    <location>
        <position position="343"/>
    </location>
    <ligand>
        <name>Zn(2+)</name>
        <dbReference type="ChEBI" id="CHEBI:29105"/>
        <note>catalytic</note>
    </ligand>
</feature>
<organism evidence="14 15">
    <name type="scientific">Streblomastix strix</name>
    <dbReference type="NCBI Taxonomy" id="222440"/>
    <lineage>
        <taxon>Eukaryota</taxon>
        <taxon>Metamonada</taxon>
        <taxon>Preaxostyla</taxon>
        <taxon>Oxymonadida</taxon>
        <taxon>Streblomastigidae</taxon>
        <taxon>Streblomastix</taxon>
    </lineage>
</organism>
<accession>A0A5J4UMH9</accession>
<evidence type="ECO:0000313" key="15">
    <source>
        <dbReference type="Proteomes" id="UP000324800"/>
    </source>
</evidence>
<dbReference type="InterPro" id="IPR027268">
    <property type="entry name" value="Peptidase_M4/M1_CTD_sf"/>
</dbReference>
<protein>
    <recommendedName>
        <fullName evidence="11">Aminopeptidase</fullName>
        <ecNumber evidence="11">3.4.11.-</ecNumber>
    </recommendedName>
</protein>
<dbReference type="FunFam" id="1.10.390.10:FF:000006">
    <property type="entry name" value="Puromycin-sensitive aminopeptidase"/>
    <property type="match status" value="1"/>
</dbReference>
<dbReference type="GO" id="GO:0070006">
    <property type="term" value="F:metalloaminopeptidase activity"/>
    <property type="evidence" value="ECO:0007669"/>
    <property type="project" value="TreeGrafter"/>
</dbReference>
<dbReference type="SUPFAM" id="SSF55486">
    <property type="entry name" value="Metalloproteases ('zincins'), catalytic domain"/>
    <property type="match status" value="1"/>
</dbReference>
<comment type="caution">
    <text evidence="14">The sequence shown here is derived from an EMBL/GenBank/DDBJ whole genome shotgun (WGS) entry which is preliminary data.</text>
</comment>
<keyword evidence="4 9" id="KW-0479">Metal-binding</keyword>
<dbReference type="EMBL" id="SNRW01014465">
    <property type="protein sequence ID" value="KAA6371434.1"/>
    <property type="molecule type" value="Genomic_DNA"/>
</dbReference>
<dbReference type="Pfam" id="PF01433">
    <property type="entry name" value="Peptidase_M1"/>
    <property type="match status" value="1"/>
</dbReference>
<evidence type="ECO:0000313" key="14">
    <source>
        <dbReference type="EMBL" id="KAA6371434.1"/>
    </source>
</evidence>
<keyword evidence="2 11" id="KW-0031">Aminopeptidase</keyword>
<dbReference type="InterPro" id="IPR045357">
    <property type="entry name" value="Aminopeptidase_N-like_N"/>
</dbReference>
<evidence type="ECO:0000256" key="10">
    <source>
        <dbReference type="PIRSR" id="PIRSR634016-4"/>
    </source>
</evidence>
<evidence type="ECO:0000256" key="5">
    <source>
        <dbReference type="ARBA" id="ARBA00022801"/>
    </source>
</evidence>
<evidence type="ECO:0000256" key="8">
    <source>
        <dbReference type="PIRSR" id="PIRSR634016-1"/>
    </source>
</evidence>
<comment type="similarity">
    <text evidence="1 11">Belongs to the peptidase M1 family.</text>
</comment>
<evidence type="ECO:0000256" key="11">
    <source>
        <dbReference type="RuleBase" id="RU364040"/>
    </source>
</evidence>
<feature type="active site" description="Proton acceptor" evidence="8">
    <location>
        <position position="321"/>
    </location>
</feature>
<feature type="binding site" evidence="9">
    <location>
        <position position="320"/>
    </location>
    <ligand>
        <name>Zn(2+)</name>
        <dbReference type="ChEBI" id="CHEBI:29105"/>
        <note>catalytic</note>
    </ligand>
</feature>
<evidence type="ECO:0000256" key="2">
    <source>
        <dbReference type="ARBA" id="ARBA00022438"/>
    </source>
</evidence>
<keyword evidence="6 9" id="KW-0862">Zinc</keyword>
<sequence length="787" mass="90411">MNHESISTVSVLPISYKLDIDITKLVDGETSNAENTEIIDGHLIYTFLVRAATLVVQLNAKEMTISNTKLLTKDEIVATEEGGGITTTYNEDTNTYSFVFASVLPEEELKLELDFVYSLSKKLVGHYGCPYLNANGQIKRMSSTKFEPHHCRLAFPCVDQPDSKAIFIISILHTSDKIAVSNMPVDTKTENLGPEGKWTKTTFLPTPKMSTYLVAWTVGEFDFVEGFVYDGKFPVRVYTQPGQKSLGNFALNVSMRAIEQMTEYTGIPIPLPKMDLMCIPDFHSGAMENWGLIHFRESCLLIGPTAGQNQQSSVAKTIVHELVHSYHGNLCTLSWWSYLFLNEGFAVFYAEYFLDKSRPYWNLWSSHFYPIYVLPALEFDSKENSTHAIVIDIKTAEDSNAVFDSISYNKGAIVIRMIHSKIGEETFKIGIRNYLNKHKFGNVTPTDLIEALTEASGITDLSEMMKSWLYVKGFPLVSIKEIKGKEIDGQRIFELKQLPFLKKNLVNLSKDNVERKEEKEKEIYNIDEEIEQQTLWWIPVTVMYLWSGEELPQYTSLEFRERTTEFSIVPPQPDKKLLWIKVNVDHQGYFRVYYEDQWMTDALANELINEGEKFEEIDEAKQPVELYLIQTVQEKKNILSSIDKIQIQNDLFALFLKSRGQTVSFPSFLQFVSRSYSQEKQDSVFNEILSEIKSILRIFIEGIVGSNKRQQSGSIEKKGINIEGKAQQYIKAINKWLVKFVQDRIEFEKKQYKQYWQKKGKEYKEEEFEASSGLIGVLIDSGEREYV</sequence>
<dbReference type="PANTHER" id="PTHR11533:SF174">
    <property type="entry name" value="PUROMYCIN-SENSITIVE AMINOPEPTIDASE-RELATED"/>
    <property type="match status" value="1"/>
</dbReference>
<dbReference type="Pfam" id="PF17900">
    <property type="entry name" value="Peptidase_M1_N"/>
    <property type="match status" value="1"/>
</dbReference>
<keyword evidence="3 11" id="KW-0645">Protease</keyword>
<dbReference type="CDD" id="cd09601">
    <property type="entry name" value="M1_APN-Q_like"/>
    <property type="match status" value="1"/>
</dbReference>
<feature type="domain" description="Aminopeptidase N-like N-terminal" evidence="13">
    <location>
        <begin position="13"/>
        <end position="213"/>
    </location>
</feature>
<evidence type="ECO:0000256" key="9">
    <source>
        <dbReference type="PIRSR" id="PIRSR634016-3"/>
    </source>
</evidence>
<keyword evidence="7 11" id="KW-0482">Metalloprotease</keyword>
<dbReference type="InterPro" id="IPR014782">
    <property type="entry name" value="Peptidase_M1_dom"/>
</dbReference>
<dbReference type="InterPro" id="IPR001930">
    <property type="entry name" value="Peptidase_M1"/>
</dbReference>
<proteinExistence type="inferred from homology"/>
<evidence type="ECO:0000256" key="6">
    <source>
        <dbReference type="ARBA" id="ARBA00022833"/>
    </source>
</evidence>
<dbReference type="InterPro" id="IPR050344">
    <property type="entry name" value="Peptidase_M1_aminopeptidases"/>
</dbReference>
<dbReference type="Gene3D" id="1.10.390.10">
    <property type="entry name" value="Neutral Protease Domain 2"/>
    <property type="match status" value="1"/>
</dbReference>
<evidence type="ECO:0000259" key="13">
    <source>
        <dbReference type="Pfam" id="PF17900"/>
    </source>
</evidence>
<feature type="non-terminal residue" evidence="14">
    <location>
        <position position="787"/>
    </location>
</feature>
<name>A0A5J4UMH9_9EUKA</name>